<sequence length="140" mass="15896">MIYRFATIDESVQGYVKVCRTISDADIAFMEKSLLDGEIRCLCHTDLKYDLQNLYMFKFILGGDCYGKTGRFFFDCYPDFMPRKAIGEHSVDFLSAGKEPSGRSRCDVYPVYFLHYRSKKIVGILHCAVTSLATIKAQGG</sequence>
<reference evidence="1" key="1">
    <citation type="submission" date="2020-03" db="EMBL/GenBank/DDBJ databases">
        <title>The deep terrestrial virosphere.</title>
        <authorList>
            <person name="Holmfeldt K."/>
            <person name="Nilsson E."/>
            <person name="Simone D."/>
            <person name="Lopez-Fernandez M."/>
            <person name="Wu X."/>
            <person name="de Brujin I."/>
            <person name="Lundin D."/>
            <person name="Andersson A."/>
            <person name="Bertilsson S."/>
            <person name="Dopson M."/>
        </authorList>
    </citation>
    <scope>NUCLEOTIDE SEQUENCE</scope>
    <source>
        <strain evidence="2">MM415A00556</strain>
        <strain evidence="1">MM415B00751</strain>
        <strain evidence="3">TM448B01999</strain>
    </source>
</reference>
<dbReference type="EMBL" id="MT144863">
    <property type="protein sequence ID" value="QJI00599.1"/>
    <property type="molecule type" value="Genomic_DNA"/>
</dbReference>
<accession>A0A6M3IYA6</accession>
<proteinExistence type="predicted"/>
<dbReference type="EMBL" id="MT142454">
    <property type="protein sequence ID" value="QJA81296.1"/>
    <property type="molecule type" value="Genomic_DNA"/>
</dbReference>
<protein>
    <submittedName>
        <fullName evidence="1">Uncharacterized protein</fullName>
    </submittedName>
</protein>
<dbReference type="EMBL" id="MT141475">
    <property type="protein sequence ID" value="QJA62583.1"/>
    <property type="molecule type" value="Genomic_DNA"/>
</dbReference>
<evidence type="ECO:0000313" key="3">
    <source>
        <dbReference type="EMBL" id="QJI00599.1"/>
    </source>
</evidence>
<evidence type="ECO:0000313" key="2">
    <source>
        <dbReference type="EMBL" id="QJA81296.1"/>
    </source>
</evidence>
<gene>
    <name evidence="2" type="ORF">MM415A00556_0016</name>
    <name evidence="1" type="ORF">MM415B00751_0019</name>
    <name evidence="3" type="ORF">TM448B01999_0007</name>
</gene>
<dbReference type="AlphaFoldDB" id="A0A6M3IYA6"/>
<name>A0A6M3IYA6_9ZZZZ</name>
<evidence type="ECO:0000313" key="1">
    <source>
        <dbReference type="EMBL" id="QJA62583.1"/>
    </source>
</evidence>
<organism evidence="1">
    <name type="scientific">viral metagenome</name>
    <dbReference type="NCBI Taxonomy" id="1070528"/>
    <lineage>
        <taxon>unclassified sequences</taxon>
        <taxon>metagenomes</taxon>
        <taxon>organismal metagenomes</taxon>
    </lineage>
</organism>